<evidence type="ECO:0000313" key="2">
    <source>
        <dbReference type="Proteomes" id="UP000053144"/>
    </source>
</evidence>
<organism evidence="1 2">
    <name type="scientific">Phaseolus angularis</name>
    <name type="common">Azuki bean</name>
    <name type="synonym">Vigna angularis</name>
    <dbReference type="NCBI Taxonomy" id="3914"/>
    <lineage>
        <taxon>Eukaryota</taxon>
        <taxon>Viridiplantae</taxon>
        <taxon>Streptophyta</taxon>
        <taxon>Embryophyta</taxon>
        <taxon>Tracheophyta</taxon>
        <taxon>Spermatophyta</taxon>
        <taxon>Magnoliopsida</taxon>
        <taxon>eudicotyledons</taxon>
        <taxon>Gunneridae</taxon>
        <taxon>Pentapetalae</taxon>
        <taxon>rosids</taxon>
        <taxon>fabids</taxon>
        <taxon>Fabales</taxon>
        <taxon>Fabaceae</taxon>
        <taxon>Papilionoideae</taxon>
        <taxon>50 kb inversion clade</taxon>
        <taxon>NPAAA clade</taxon>
        <taxon>indigoferoid/millettioid clade</taxon>
        <taxon>Phaseoleae</taxon>
        <taxon>Vigna</taxon>
    </lineage>
</organism>
<protein>
    <submittedName>
        <fullName evidence="1">Uncharacterized protein</fullName>
    </submittedName>
</protein>
<dbReference type="EMBL" id="CM003381">
    <property type="protein sequence ID" value="KOM57611.1"/>
    <property type="molecule type" value="Genomic_DNA"/>
</dbReference>
<dbReference type="Gramene" id="KOM57611">
    <property type="protein sequence ID" value="KOM57611"/>
    <property type="gene ID" value="LR48_Vigan11g064400"/>
</dbReference>
<name>A0A0L9VRB2_PHAAN</name>
<evidence type="ECO:0000313" key="1">
    <source>
        <dbReference type="EMBL" id="KOM57611.1"/>
    </source>
</evidence>
<gene>
    <name evidence="1" type="ORF">LR48_Vigan11g064400</name>
</gene>
<accession>A0A0L9VRB2</accession>
<dbReference type="Proteomes" id="UP000053144">
    <property type="component" value="Chromosome 11"/>
</dbReference>
<sequence length="73" mass="8257">MRSRRSSHLEFIFYSNVAARVLDIPSVRTVVNYQLPHAEEGQSLYKGKDLSKFYPVVLGEDIAALDADEESAR</sequence>
<reference evidence="2" key="1">
    <citation type="journal article" date="2015" name="Proc. Natl. Acad. Sci. U.S.A.">
        <title>Genome sequencing of adzuki bean (Vigna angularis) provides insight into high starch and low fat accumulation and domestication.</title>
        <authorList>
            <person name="Yang K."/>
            <person name="Tian Z."/>
            <person name="Chen C."/>
            <person name="Luo L."/>
            <person name="Zhao B."/>
            <person name="Wang Z."/>
            <person name="Yu L."/>
            <person name="Li Y."/>
            <person name="Sun Y."/>
            <person name="Li W."/>
            <person name="Chen Y."/>
            <person name="Li Y."/>
            <person name="Zhang Y."/>
            <person name="Ai D."/>
            <person name="Zhao J."/>
            <person name="Shang C."/>
            <person name="Ma Y."/>
            <person name="Wu B."/>
            <person name="Wang M."/>
            <person name="Gao L."/>
            <person name="Sun D."/>
            <person name="Zhang P."/>
            <person name="Guo F."/>
            <person name="Wang W."/>
            <person name="Li Y."/>
            <person name="Wang J."/>
            <person name="Varshney R.K."/>
            <person name="Wang J."/>
            <person name="Ling H.Q."/>
            <person name="Wan P."/>
        </authorList>
    </citation>
    <scope>NUCLEOTIDE SEQUENCE</scope>
    <source>
        <strain evidence="2">cv. Jingnong 6</strain>
    </source>
</reference>
<dbReference type="AlphaFoldDB" id="A0A0L9VRB2"/>
<proteinExistence type="predicted"/>